<gene>
    <name evidence="5" type="ORF">PQG83_16585</name>
</gene>
<evidence type="ECO:0000256" key="3">
    <source>
        <dbReference type="ARBA" id="ARBA00040298"/>
    </source>
</evidence>
<evidence type="ECO:0000259" key="4">
    <source>
        <dbReference type="Pfam" id="PF01593"/>
    </source>
</evidence>
<dbReference type="AlphaFoldDB" id="A0AA96GGH0"/>
<dbReference type="KEGG" id="nneo:PQG83_16585"/>
<dbReference type="SUPFAM" id="SSF51905">
    <property type="entry name" value="FAD/NAD(P)-binding domain"/>
    <property type="match status" value="1"/>
</dbReference>
<reference evidence="5 6" key="1">
    <citation type="submission" date="2023-01" db="EMBL/GenBank/DDBJ databases">
        <title>Cultivation and genomic characterization of new, ubiquitous marine nitrite-oxidizing bacteria from the Nitrospirales.</title>
        <authorList>
            <person name="Mueller A.J."/>
            <person name="Daebeler A."/>
            <person name="Herbold C.W."/>
            <person name="Kirkegaard R.H."/>
            <person name="Daims H."/>
        </authorList>
    </citation>
    <scope>NUCLEOTIDE SEQUENCE [LARGE SCALE GENOMIC DNA]</scope>
    <source>
        <strain evidence="5 6">DK</strain>
    </source>
</reference>
<dbReference type="InterPro" id="IPR002937">
    <property type="entry name" value="Amino_oxidase"/>
</dbReference>
<comment type="function">
    <text evidence="1">Probable oxidoreductase that may play a role as regulator of mitochondrial function.</text>
</comment>
<keyword evidence="6" id="KW-1185">Reference proteome</keyword>
<protein>
    <recommendedName>
        <fullName evidence="3">Pyridine nucleotide-disulfide oxidoreductase domain-containing protein 2</fullName>
    </recommendedName>
</protein>
<evidence type="ECO:0000256" key="1">
    <source>
        <dbReference type="ARBA" id="ARBA00037217"/>
    </source>
</evidence>
<evidence type="ECO:0000256" key="2">
    <source>
        <dbReference type="ARBA" id="ARBA00038825"/>
    </source>
</evidence>
<dbReference type="Pfam" id="PF01593">
    <property type="entry name" value="Amino_oxidase"/>
    <property type="match status" value="1"/>
</dbReference>
<name>A0AA96GGH0_9BACT</name>
<dbReference type="PANTHER" id="PTHR10668">
    <property type="entry name" value="PHYTOENE DEHYDROGENASE"/>
    <property type="match status" value="1"/>
</dbReference>
<dbReference type="Proteomes" id="UP001302494">
    <property type="component" value="Chromosome"/>
</dbReference>
<feature type="domain" description="Amine oxidase" evidence="4">
    <location>
        <begin position="1"/>
        <end position="278"/>
    </location>
</feature>
<dbReference type="GO" id="GO:0016491">
    <property type="term" value="F:oxidoreductase activity"/>
    <property type="evidence" value="ECO:0007669"/>
    <property type="project" value="InterPro"/>
</dbReference>
<dbReference type="RefSeq" id="WP_312743392.1">
    <property type="nucleotide sequence ID" value="NZ_CP116968.1"/>
</dbReference>
<dbReference type="PANTHER" id="PTHR10668:SF103">
    <property type="entry name" value="PYRIDINE NUCLEOTIDE-DISULFIDE OXIDOREDUCTASE DOMAIN-CONTAINING PROTEIN 2"/>
    <property type="match status" value="1"/>
</dbReference>
<accession>A0AA96GGH0</accession>
<organism evidence="5 6">
    <name type="scientific">Candidatus Nitrospira neomarina</name>
    <dbReference type="NCBI Taxonomy" id="3020899"/>
    <lineage>
        <taxon>Bacteria</taxon>
        <taxon>Pseudomonadati</taxon>
        <taxon>Nitrospirota</taxon>
        <taxon>Nitrospiria</taxon>
        <taxon>Nitrospirales</taxon>
        <taxon>Nitrospiraceae</taxon>
        <taxon>Nitrospira</taxon>
    </lineage>
</organism>
<dbReference type="Gene3D" id="3.50.50.60">
    <property type="entry name" value="FAD/NAD(P)-binding domain"/>
    <property type="match status" value="1"/>
</dbReference>
<evidence type="ECO:0000313" key="6">
    <source>
        <dbReference type="Proteomes" id="UP001302494"/>
    </source>
</evidence>
<proteinExistence type="predicted"/>
<comment type="subunit">
    <text evidence="2">Interacts with COX5B; this interaction may contribute to localize PYROXD2 to the inner face of the inner mitochondrial membrane.</text>
</comment>
<dbReference type="InterPro" id="IPR036188">
    <property type="entry name" value="FAD/NAD-bd_sf"/>
</dbReference>
<evidence type="ECO:0000313" key="5">
    <source>
        <dbReference type="EMBL" id="WNM61356.1"/>
    </source>
</evidence>
<dbReference type="EMBL" id="CP116968">
    <property type="protein sequence ID" value="WNM61356.1"/>
    <property type="molecule type" value="Genomic_DNA"/>
</dbReference>
<sequence>MRHLPLALAGYLEAHNGEIRTGARVNNIVVENRKAIAVRLVDGEEIRVDQLIASNVDPQHLVLDLLGEDQVGINLANKMRQYELGESVMVMYLALDSPVEYKAGPLAGKSVYVHPTPASLNYFSRLFYEVRRGWLPSEPFFLMCNDSVGDPTRVPSGKGLMKLVVQPVPYIIKGDATGKIASRIWNEAKEPFADFIIDCITQDYIPNLRGRILKRVVHSPQDLEELMPSAPRGTITHGAFVPYQTGSMRPIPELGNYRSPISNVYLCGSGSHPGAGVTMAPGRNAAQSIYQDLNLDFANTFSRS</sequence>